<evidence type="ECO:0000313" key="9">
    <source>
        <dbReference type="Proteomes" id="UP000069205"/>
    </source>
</evidence>
<comment type="subcellular location">
    <subcellularLocation>
        <location evidence="7">Cell membrane</location>
        <topology evidence="7">Multi-pass membrane protein</topology>
    </subcellularLocation>
    <subcellularLocation>
        <location evidence="1">Endomembrane system</location>
        <topology evidence="1">Multi-pass membrane protein</topology>
    </subcellularLocation>
</comment>
<name>A0A0K2GAT4_NITMO</name>
<evidence type="ECO:0000313" key="8">
    <source>
        <dbReference type="EMBL" id="ALA58081.1"/>
    </source>
</evidence>
<dbReference type="GO" id="GO:0012505">
    <property type="term" value="C:endomembrane system"/>
    <property type="evidence" value="ECO:0007669"/>
    <property type="project" value="UniProtKB-SubCell"/>
</dbReference>
<dbReference type="AlphaFoldDB" id="A0A0K2GAT4"/>
<evidence type="ECO:0000256" key="2">
    <source>
        <dbReference type="ARBA" id="ARBA00022448"/>
    </source>
</evidence>
<dbReference type="GO" id="GO:0005886">
    <property type="term" value="C:plasma membrane"/>
    <property type="evidence" value="ECO:0007669"/>
    <property type="project" value="UniProtKB-SubCell"/>
</dbReference>
<dbReference type="STRING" id="42253.NITMOv2_1657"/>
<evidence type="ECO:0000256" key="5">
    <source>
        <dbReference type="ARBA" id="ARBA00022989"/>
    </source>
</evidence>
<gene>
    <name evidence="8" type="ORF">NITMOv2_1657</name>
</gene>
<dbReference type="PANTHER" id="PTHR33876:SF4">
    <property type="entry name" value="CHLOROPLAST PROTEIN FOR GROWTH AND FERTILITY 2"/>
    <property type="match status" value="1"/>
</dbReference>
<dbReference type="Pfam" id="PF03824">
    <property type="entry name" value="NicO"/>
    <property type="match status" value="1"/>
</dbReference>
<evidence type="ECO:0000256" key="6">
    <source>
        <dbReference type="ARBA" id="ARBA00023136"/>
    </source>
</evidence>
<dbReference type="InterPro" id="IPR011541">
    <property type="entry name" value="Ni/Co_transpt_high_affinity"/>
</dbReference>
<evidence type="ECO:0000256" key="7">
    <source>
        <dbReference type="RuleBase" id="RU362101"/>
    </source>
</evidence>
<evidence type="ECO:0000256" key="1">
    <source>
        <dbReference type="ARBA" id="ARBA00004127"/>
    </source>
</evidence>
<proteinExistence type="inferred from homology"/>
<dbReference type="Proteomes" id="UP000069205">
    <property type="component" value="Chromosome"/>
</dbReference>
<keyword evidence="3" id="KW-0533">Nickel</keyword>
<keyword evidence="2 7" id="KW-0813">Transport</keyword>
<evidence type="ECO:0000256" key="3">
    <source>
        <dbReference type="ARBA" id="ARBA00022596"/>
    </source>
</evidence>
<dbReference type="GO" id="GO:0015099">
    <property type="term" value="F:nickel cation transmembrane transporter activity"/>
    <property type="evidence" value="ECO:0007669"/>
    <property type="project" value="UniProtKB-UniRule"/>
</dbReference>
<organism evidence="8 9">
    <name type="scientific">Nitrospira moscoviensis</name>
    <dbReference type="NCBI Taxonomy" id="42253"/>
    <lineage>
        <taxon>Bacteria</taxon>
        <taxon>Pseudomonadati</taxon>
        <taxon>Nitrospirota</taxon>
        <taxon>Nitrospiria</taxon>
        <taxon>Nitrospirales</taxon>
        <taxon>Nitrospiraceae</taxon>
        <taxon>Nitrospira</taxon>
    </lineage>
</organism>
<protein>
    <recommendedName>
        <fullName evidence="7">Nickel/cobalt efflux system</fullName>
    </recommendedName>
</protein>
<keyword evidence="4 7" id="KW-0812">Transmembrane</keyword>
<keyword evidence="6 7" id="KW-0472">Membrane</keyword>
<dbReference type="KEGG" id="nmv:NITMOv2_1657"/>
<keyword evidence="5 7" id="KW-1133">Transmembrane helix</keyword>
<dbReference type="InterPro" id="IPR052776">
    <property type="entry name" value="Chloro_ReproSupport/MetalTrans"/>
</dbReference>
<reference evidence="8 9" key="1">
    <citation type="journal article" date="2015" name="Proc. Natl. Acad. Sci. U.S.A.">
        <title>Expanded metabolic versatility of ubiquitous nitrite-oxidizing bacteria from the genus Nitrospira.</title>
        <authorList>
            <person name="Koch H."/>
            <person name="Lucker S."/>
            <person name="Albertsen M."/>
            <person name="Kitzinger K."/>
            <person name="Herbold C."/>
            <person name="Spieck E."/>
            <person name="Nielsen P.H."/>
            <person name="Wagner M."/>
            <person name="Daims H."/>
        </authorList>
    </citation>
    <scope>NUCLEOTIDE SEQUENCE [LARGE SCALE GENOMIC DNA]</scope>
    <source>
        <strain evidence="8 9">NSP M-1</strain>
    </source>
</reference>
<feature type="transmembrane region" description="Helical" evidence="7">
    <location>
        <begin position="200"/>
        <end position="222"/>
    </location>
</feature>
<comment type="caution">
    <text evidence="7">Lacks conserved residue(s) required for the propagation of feature annotation.</text>
</comment>
<keyword evidence="9" id="KW-1185">Reference proteome</keyword>
<dbReference type="EMBL" id="CP011801">
    <property type="protein sequence ID" value="ALA58081.1"/>
    <property type="molecule type" value="Genomic_DNA"/>
</dbReference>
<dbReference type="PATRIC" id="fig|42253.5.peg.1630"/>
<evidence type="ECO:0000256" key="4">
    <source>
        <dbReference type="ARBA" id="ARBA00022692"/>
    </source>
</evidence>
<comment type="similarity">
    <text evidence="7">Belongs to the NiCoT transporter (TC 2.A.52) family.</text>
</comment>
<feature type="transmembrane region" description="Helical" evidence="7">
    <location>
        <begin position="162"/>
        <end position="188"/>
    </location>
</feature>
<sequence>MTLLGLGFLLGLRHAFEADHAAAVAALASCSHSVGETVRQGIAWGIGHALTLFLFCSVVLSLNSMVPERVALALEMAVGVMLIGLGLDVWRRIRRDRLHVHIHEHEAGKSHIHIHAHRNETDRAQHQHAHQIPYRALLVGMTHGMAGSAALILLTLHATPSIALALTYIIVFGLGSILGMATLSLAIAIPLRRSARSFAWAYDGVQIAIGGISVFLGASMLYTQGSEFLG</sequence>
<feature type="transmembrane region" description="Helical" evidence="7">
    <location>
        <begin position="70"/>
        <end position="90"/>
    </location>
</feature>
<dbReference type="PANTHER" id="PTHR33876">
    <property type="entry name" value="UNNAMED PRODUCT"/>
    <property type="match status" value="1"/>
</dbReference>
<accession>A0A0K2GAT4</accession>
<feature type="transmembrane region" description="Helical" evidence="7">
    <location>
        <begin position="136"/>
        <end position="156"/>
    </location>
</feature>